<dbReference type="GO" id="GO:0006893">
    <property type="term" value="P:Golgi to plasma membrane transport"/>
    <property type="evidence" value="ECO:0007669"/>
    <property type="project" value="TreeGrafter"/>
</dbReference>
<dbReference type="GO" id="GO:0031267">
    <property type="term" value="F:small GTPase binding"/>
    <property type="evidence" value="ECO:0007669"/>
    <property type="project" value="InterPro"/>
</dbReference>
<evidence type="ECO:0000256" key="5">
    <source>
        <dbReference type="ARBA" id="ARBA00023034"/>
    </source>
</evidence>
<dbReference type="InterPro" id="IPR027422">
    <property type="entry name" value="GGA1-3"/>
</dbReference>
<dbReference type="GO" id="GO:0006886">
    <property type="term" value="P:intracellular protein transport"/>
    <property type="evidence" value="ECO:0007669"/>
    <property type="project" value="InterPro"/>
</dbReference>
<name>A0A7E5WWS8_TRINI</name>
<keyword evidence="4" id="KW-0653">Protein transport</keyword>
<dbReference type="RefSeq" id="XP_026745300.1">
    <property type="nucleotide sequence ID" value="XM_026889499.1"/>
</dbReference>
<dbReference type="Gene3D" id="2.60.40.1230">
    <property type="match status" value="1"/>
</dbReference>
<dbReference type="PROSITE" id="PS50180">
    <property type="entry name" value="GAE"/>
    <property type="match status" value="1"/>
</dbReference>
<comment type="subcellular location">
    <subcellularLocation>
        <location evidence="1">Endosome membrane</location>
        <topology evidence="1">Peripheral membrane protein</topology>
    </subcellularLocation>
    <subcellularLocation>
        <location evidence="2">Golgi apparatus</location>
    </subcellularLocation>
</comment>
<dbReference type="SMART" id="SM00809">
    <property type="entry name" value="Alpha_adaptinC2"/>
    <property type="match status" value="1"/>
</dbReference>
<dbReference type="InterPro" id="IPR013041">
    <property type="entry name" value="Clathrin_app_Ig-like_sf"/>
</dbReference>
<dbReference type="GO" id="GO:0010008">
    <property type="term" value="C:endosome membrane"/>
    <property type="evidence" value="ECO:0007669"/>
    <property type="project" value="UniProtKB-SubCell"/>
</dbReference>
<evidence type="ECO:0000313" key="7">
    <source>
        <dbReference type="Proteomes" id="UP000322000"/>
    </source>
</evidence>
<dbReference type="Proteomes" id="UP000322000">
    <property type="component" value="Chromosome 22"/>
</dbReference>
<sequence length="124" mass="13407">MYIGYLPAAELASVTALDKNGLQVVLAVARAAAGAELTMRATSSLAHTLTDFLFQAAVPRTFQLDMMSPSGTVLPPQGEITQVLKITNPSRSALRLRIRVSYNVEGSPVLEQAEVNNFPPELFY</sequence>
<reference evidence="8" key="1">
    <citation type="submission" date="2025-08" db="UniProtKB">
        <authorList>
            <consortium name="RefSeq"/>
        </authorList>
    </citation>
    <scope>IDENTIFICATION</scope>
</reference>
<protein>
    <submittedName>
        <fullName evidence="8">AP-1 complex subunit gamma-1-like</fullName>
    </submittedName>
</protein>
<dbReference type="GO" id="GO:0034394">
    <property type="term" value="P:protein localization to cell surface"/>
    <property type="evidence" value="ECO:0007669"/>
    <property type="project" value="TreeGrafter"/>
</dbReference>
<dbReference type="InParanoid" id="A0A7E5WWS8"/>
<dbReference type="SUPFAM" id="SSF49348">
    <property type="entry name" value="Clathrin adaptor appendage domain"/>
    <property type="match status" value="1"/>
</dbReference>
<dbReference type="PANTHER" id="PTHR45905:SF1">
    <property type="entry name" value="GOLGI-LOCALIZED, GAMMA-ADAPTIN EAR CONTAINING, ARF BINDING PROTEIN"/>
    <property type="match status" value="1"/>
</dbReference>
<dbReference type="KEGG" id="tnl:113506668"/>
<dbReference type="GO" id="GO:0005802">
    <property type="term" value="C:trans-Golgi network"/>
    <property type="evidence" value="ECO:0007669"/>
    <property type="project" value="InterPro"/>
</dbReference>
<dbReference type="AlphaFoldDB" id="A0A7E5WWS8"/>
<dbReference type="InterPro" id="IPR008153">
    <property type="entry name" value="GAE_dom"/>
</dbReference>
<accession>A0A7E5WWS8</accession>
<dbReference type="InterPro" id="IPR008152">
    <property type="entry name" value="Clathrin_a/b/g-adaptin_app_Ig"/>
</dbReference>
<proteinExistence type="predicted"/>
<dbReference type="PANTHER" id="PTHR45905">
    <property type="entry name" value="GOLGI-LOCALIZED, GAMMA-ADAPTIN EAR CONTAINING, ARF BINDING PROTEIN"/>
    <property type="match status" value="1"/>
</dbReference>
<evidence type="ECO:0000256" key="4">
    <source>
        <dbReference type="ARBA" id="ARBA00022927"/>
    </source>
</evidence>
<dbReference type="Pfam" id="PF02883">
    <property type="entry name" value="Alpha_adaptinC2"/>
    <property type="match status" value="1"/>
</dbReference>
<evidence type="ECO:0000256" key="1">
    <source>
        <dbReference type="ARBA" id="ARBA00004481"/>
    </source>
</evidence>
<dbReference type="OrthoDB" id="28053at2759"/>
<evidence type="ECO:0000313" key="8">
    <source>
        <dbReference type="RefSeq" id="XP_026745300.1"/>
    </source>
</evidence>
<keyword evidence="5" id="KW-0333">Golgi apparatus</keyword>
<organism evidence="7 8">
    <name type="scientific">Trichoplusia ni</name>
    <name type="common">Cabbage looper</name>
    <dbReference type="NCBI Taxonomy" id="7111"/>
    <lineage>
        <taxon>Eukaryota</taxon>
        <taxon>Metazoa</taxon>
        <taxon>Ecdysozoa</taxon>
        <taxon>Arthropoda</taxon>
        <taxon>Hexapoda</taxon>
        <taxon>Insecta</taxon>
        <taxon>Pterygota</taxon>
        <taxon>Neoptera</taxon>
        <taxon>Endopterygota</taxon>
        <taxon>Lepidoptera</taxon>
        <taxon>Glossata</taxon>
        <taxon>Ditrysia</taxon>
        <taxon>Noctuoidea</taxon>
        <taxon>Noctuidae</taxon>
        <taxon>Plusiinae</taxon>
        <taxon>Trichoplusia</taxon>
    </lineage>
</organism>
<gene>
    <name evidence="8" type="primary">LOC113506668</name>
</gene>
<dbReference type="GeneID" id="113506668"/>
<evidence type="ECO:0000256" key="3">
    <source>
        <dbReference type="ARBA" id="ARBA00022448"/>
    </source>
</evidence>
<keyword evidence="3" id="KW-0813">Transport</keyword>
<evidence type="ECO:0000259" key="6">
    <source>
        <dbReference type="PROSITE" id="PS50180"/>
    </source>
</evidence>
<feature type="domain" description="GAE" evidence="6">
    <location>
        <begin position="9"/>
        <end position="119"/>
    </location>
</feature>
<keyword evidence="7" id="KW-1185">Reference proteome</keyword>
<evidence type="ECO:0000256" key="2">
    <source>
        <dbReference type="ARBA" id="ARBA00004555"/>
    </source>
</evidence>